<keyword evidence="1" id="KW-0677">Repeat</keyword>
<organism evidence="3 4">
    <name type="scientific">Dictyocaulus viviparus</name>
    <name type="common">Bovine lungworm</name>
    <dbReference type="NCBI Taxonomy" id="29172"/>
    <lineage>
        <taxon>Eukaryota</taxon>
        <taxon>Metazoa</taxon>
        <taxon>Ecdysozoa</taxon>
        <taxon>Nematoda</taxon>
        <taxon>Chromadorea</taxon>
        <taxon>Rhabditida</taxon>
        <taxon>Rhabditina</taxon>
        <taxon>Rhabditomorpha</taxon>
        <taxon>Strongyloidea</taxon>
        <taxon>Metastrongylidae</taxon>
        <taxon>Dictyocaulus</taxon>
    </lineage>
</organism>
<reference evidence="3 4" key="1">
    <citation type="submission" date="2013-11" db="EMBL/GenBank/DDBJ databases">
        <title>Draft genome of the bovine lungworm Dictyocaulus viviparus.</title>
        <authorList>
            <person name="Mitreva M."/>
        </authorList>
    </citation>
    <scope>NUCLEOTIDE SEQUENCE [LARGE SCALE GENOMIC DNA]</scope>
    <source>
        <strain evidence="3 4">HannoverDv2000</strain>
    </source>
</reference>
<name>A0A0D8X8F1_DICVI</name>
<evidence type="ECO:0000313" key="3">
    <source>
        <dbReference type="EMBL" id="KJH39919.1"/>
    </source>
</evidence>
<dbReference type="GO" id="GO:0016887">
    <property type="term" value="F:ATP hydrolysis activity"/>
    <property type="evidence" value="ECO:0007669"/>
    <property type="project" value="InterPro"/>
</dbReference>
<reference evidence="4" key="2">
    <citation type="journal article" date="2016" name="Sci. Rep.">
        <title>Dictyocaulus viviparus genome, variome and transcriptome elucidate lungworm biology and support future intervention.</title>
        <authorList>
            <person name="McNulty S.N."/>
            <person name="Strube C."/>
            <person name="Rosa B.A."/>
            <person name="Martin J.C."/>
            <person name="Tyagi R."/>
            <person name="Choi Y.J."/>
            <person name="Wang Q."/>
            <person name="Hallsworth Pepin K."/>
            <person name="Zhang X."/>
            <person name="Ozersky P."/>
            <person name="Wilson R.K."/>
            <person name="Sternberg P.W."/>
            <person name="Gasser R.B."/>
            <person name="Mitreva M."/>
        </authorList>
    </citation>
    <scope>NUCLEOTIDE SEQUENCE [LARGE SCALE GENOMIC DNA]</scope>
    <source>
        <strain evidence="4">HannoverDv2000</strain>
    </source>
</reference>
<dbReference type="PANTHER" id="PTHR19211:SF117">
    <property type="entry name" value="ATP-BINDING CASSETTE SUB-FAMILY F MEMBER 3"/>
    <property type="match status" value="1"/>
</dbReference>
<keyword evidence="4" id="KW-1185">Reference proteome</keyword>
<dbReference type="Gene3D" id="3.40.50.300">
    <property type="entry name" value="P-loop containing nucleotide triphosphate hydrolases"/>
    <property type="match status" value="1"/>
</dbReference>
<evidence type="ECO:0000256" key="1">
    <source>
        <dbReference type="ARBA" id="ARBA00022737"/>
    </source>
</evidence>
<gene>
    <name evidence="3" type="ORF">DICVIV_14177</name>
</gene>
<protein>
    <recommendedName>
        <fullName evidence="2">ABC transporter domain-containing protein</fullName>
    </recommendedName>
</protein>
<dbReference type="Proteomes" id="UP000053766">
    <property type="component" value="Unassembled WGS sequence"/>
</dbReference>
<dbReference type="Pfam" id="PF00005">
    <property type="entry name" value="ABC_tran"/>
    <property type="match status" value="1"/>
</dbReference>
<accession>A0A0D8X8F1</accession>
<evidence type="ECO:0000313" key="4">
    <source>
        <dbReference type="Proteomes" id="UP000053766"/>
    </source>
</evidence>
<sequence length="95" mass="10442">RSQEEYRTALSHFGLVGDMALQSVYTLSGGQKSRLAFANIAMLKPNYLILDEPTNHLDVETVAALGMALNSFSGGVVLVSHDEQLTEMVCKELWI</sequence>
<dbReference type="GO" id="GO:0005524">
    <property type="term" value="F:ATP binding"/>
    <property type="evidence" value="ECO:0007669"/>
    <property type="project" value="InterPro"/>
</dbReference>
<evidence type="ECO:0000259" key="2">
    <source>
        <dbReference type="Pfam" id="PF00005"/>
    </source>
</evidence>
<dbReference type="FunFam" id="3.40.50.300:FF:001197">
    <property type="entry name" value="Putative ATP-binding cassette family ATPase"/>
    <property type="match status" value="1"/>
</dbReference>
<dbReference type="InterPro" id="IPR050611">
    <property type="entry name" value="ABCF"/>
</dbReference>
<dbReference type="EMBL" id="KN719246">
    <property type="protein sequence ID" value="KJH39919.1"/>
    <property type="molecule type" value="Genomic_DNA"/>
</dbReference>
<dbReference type="SUPFAM" id="SSF52540">
    <property type="entry name" value="P-loop containing nucleoside triphosphate hydrolases"/>
    <property type="match status" value="1"/>
</dbReference>
<dbReference type="InterPro" id="IPR003439">
    <property type="entry name" value="ABC_transporter-like_ATP-bd"/>
</dbReference>
<dbReference type="PANTHER" id="PTHR19211">
    <property type="entry name" value="ATP-BINDING TRANSPORT PROTEIN-RELATED"/>
    <property type="match status" value="1"/>
</dbReference>
<proteinExistence type="predicted"/>
<dbReference type="AlphaFoldDB" id="A0A0D8X8F1"/>
<feature type="non-terminal residue" evidence="3">
    <location>
        <position position="1"/>
    </location>
</feature>
<dbReference type="InterPro" id="IPR027417">
    <property type="entry name" value="P-loop_NTPase"/>
</dbReference>
<dbReference type="OrthoDB" id="2110130at2759"/>
<dbReference type="STRING" id="29172.A0A0D8X8F1"/>
<feature type="non-terminal residue" evidence="3">
    <location>
        <position position="95"/>
    </location>
</feature>
<feature type="domain" description="ABC transporter" evidence="2">
    <location>
        <begin position="3"/>
        <end position="55"/>
    </location>
</feature>